<dbReference type="RefSeq" id="WP_098388991.1">
    <property type="nucleotide sequence ID" value="NZ_LDYE01000008.1"/>
</dbReference>
<evidence type="ECO:0000313" key="8">
    <source>
        <dbReference type="EMBL" id="PFG28080.1"/>
    </source>
</evidence>
<comment type="caution">
    <text evidence="8">The sequence shown here is derived from an EMBL/GenBank/DDBJ whole genome shotgun (WGS) entry which is preliminary data.</text>
</comment>
<dbReference type="Gene3D" id="1.20.58.220">
    <property type="entry name" value="Phosphate transport system protein phou homolog 2, domain 2"/>
    <property type="match status" value="1"/>
</dbReference>
<comment type="subunit">
    <text evidence="3">Homodimer.</text>
</comment>
<dbReference type="AlphaFoldDB" id="A0A2A9DQ92"/>
<evidence type="ECO:0000256" key="4">
    <source>
        <dbReference type="ARBA" id="ARBA00022448"/>
    </source>
</evidence>
<comment type="subcellular location">
    <subcellularLocation>
        <location evidence="1">Cytoplasm</location>
    </subcellularLocation>
</comment>
<dbReference type="PANTHER" id="PTHR42930:SF3">
    <property type="entry name" value="PHOSPHATE-SPECIFIC TRANSPORT SYSTEM ACCESSORY PROTEIN PHOU"/>
    <property type="match status" value="1"/>
</dbReference>
<proteinExistence type="inferred from homology"/>
<dbReference type="SUPFAM" id="SSF109755">
    <property type="entry name" value="PhoU-like"/>
    <property type="match status" value="1"/>
</dbReference>
<dbReference type="InterPro" id="IPR026022">
    <property type="entry name" value="PhoU_dom"/>
</dbReference>
<evidence type="ECO:0000313" key="9">
    <source>
        <dbReference type="Proteomes" id="UP000221653"/>
    </source>
</evidence>
<dbReference type="Pfam" id="PF01895">
    <property type="entry name" value="PhoU"/>
    <property type="match status" value="2"/>
</dbReference>
<keyword evidence="4" id="KW-0813">Transport</keyword>
<evidence type="ECO:0000256" key="6">
    <source>
        <dbReference type="ARBA" id="ARBA00022592"/>
    </source>
</evidence>
<dbReference type="EMBL" id="PDJF01000001">
    <property type="protein sequence ID" value="PFG28080.1"/>
    <property type="molecule type" value="Genomic_DNA"/>
</dbReference>
<dbReference type="FunFam" id="1.20.58.220:FF:000004">
    <property type="entry name" value="Phosphate-specific transport system accessory protein PhoU"/>
    <property type="match status" value="1"/>
</dbReference>
<reference evidence="8 9" key="1">
    <citation type="submission" date="2017-10" db="EMBL/GenBank/DDBJ databases">
        <title>Sequencing the genomes of 1000 actinobacteria strains.</title>
        <authorList>
            <person name="Klenk H.-P."/>
        </authorList>
    </citation>
    <scope>NUCLEOTIDE SEQUENCE [LARGE SCALE GENOMIC DNA]</scope>
    <source>
        <strain evidence="8 9">DSM 20688</strain>
    </source>
</reference>
<protein>
    <submittedName>
        <fullName evidence="8">Phosphate transport system protein</fullName>
    </submittedName>
</protein>
<dbReference type="GO" id="GO:0006817">
    <property type="term" value="P:phosphate ion transport"/>
    <property type="evidence" value="ECO:0007669"/>
    <property type="project" value="UniProtKB-KW"/>
</dbReference>
<dbReference type="GO" id="GO:0045936">
    <property type="term" value="P:negative regulation of phosphate metabolic process"/>
    <property type="evidence" value="ECO:0007669"/>
    <property type="project" value="InterPro"/>
</dbReference>
<feature type="domain" description="PhoU" evidence="7">
    <location>
        <begin position="19"/>
        <end position="102"/>
    </location>
</feature>
<sequence length="245" mass="27950">MRTAYREHLDAFAHDLIVLCDLDKEVLEKATRALIHCSLEAAEDALSMEDKTLEIVQRCEARAVELLALEAPVASDLRQVVSSIYIVEDLRRMAALARNIASTARQRHPHRAIPDDLVGYFEEMSHLGSEMVMEVRDLLIDPDPDAAARLSDEDDAVDDIHDHLKLLLTARPWSHSTREAYDVAMCGRFFERYADHCVNVATRIIYLTTGKTRAEYLDKRKRERDDAELSERLAHLERQISGRNA</sequence>
<keyword evidence="6" id="KW-0592">Phosphate transport</keyword>
<dbReference type="GO" id="GO:0030643">
    <property type="term" value="P:intracellular phosphate ion homeostasis"/>
    <property type="evidence" value="ECO:0007669"/>
    <property type="project" value="InterPro"/>
</dbReference>
<gene>
    <name evidence="8" type="ORF">ATK06_1163</name>
</gene>
<keyword evidence="5" id="KW-0963">Cytoplasm</keyword>
<dbReference type="InterPro" id="IPR038078">
    <property type="entry name" value="PhoU-like_sf"/>
</dbReference>
<comment type="similarity">
    <text evidence="2">Belongs to the PhoU family.</text>
</comment>
<dbReference type="Proteomes" id="UP000221653">
    <property type="component" value="Unassembled WGS sequence"/>
</dbReference>
<dbReference type="InterPro" id="IPR028366">
    <property type="entry name" value="PhoU"/>
</dbReference>
<evidence type="ECO:0000256" key="3">
    <source>
        <dbReference type="ARBA" id="ARBA00011738"/>
    </source>
</evidence>
<dbReference type="GO" id="GO:0005737">
    <property type="term" value="C:cytoplasm"/>
    <property type="evidence" value="ECO:0007669"/>
    <property type="project" value="UniProtKB-SubCell"/>
</dbReference>
<evidence type="ECO:0000259" key="7">
    <source>
        <dbReference type="Pfam" id="PF01895"/>
    </source>
</evidence>
<dbReference type="NCBIfam" id="TIGR02135">
    <property type="entry name" value="phoU_full"/>
    <property type="match status" value="1"/>
</dbReference>
<evidence type="ECO:0000256" key="1">
    <source>
        <dbReference type="ARBA" id="ARBA00004496"/>
    </source>
</evidence>
<evidence type="ECO:0000256" key="5">
    <source>
        <dbReference type="ARBA" id="ARBA00022490"/>
    </source>
</evidence>
<accession>A0A2A9DQ92</accession>
<dbReference type="PANTHER" id="PTHR42930">
    <property type="entry name" value="PHOSPHATE-SPECIFIC TRANSPORT SYSTEM ACCESSORY PROTEIN PHOU"/>
    <property type="match status" value="1"/>
</dbReference>
<name>A0A2A9DQ92_9CORY</name>
<evidence type="ECO:0000256" key="2">
    <source>
        <dbReference type="ARBA" id="ARBA00008107"/>
    </source>
</evidence>
<feature type="domain" description="PhoU" evidence="7">
    <location>
        <begin position="122"/>
        <end position="204"/>
    </location>
</feature>
<organism evidence="8 9">
    <name type="scientific">Corynebacterium renale</name>
    <dbReference type="NCBI Taxonomy" id="1724"/>
    <lineage>
        <taxon>Bacteria</taxon>
        <taxon>Bacillati</taxon>
        <taxon>Actinomycetota</taxon>
        <taxon>Actinomycetes</taxon>
        <taxon>Mycobacteriales</taxon>
        <taxon>Corynebacteriaceae</taxon>
        <taxon>Corynebacterium</taxon>
    </lineage>
</organism>
<keyword evidence="9" id="KW-1185">Reference proteome</keyword>
<dbReference type="OrthoDB" id="9814256at2"/>